<dbReference type="AlphaFoldDB" id="A0A1V4HW42"/>
<dbReference type="OrthoDB" id="8242239at2"/>
<dbReference type="Proteomes" id="UP000189940">
    <property type="component" value="Unassembled WGS sequence"/>
</dbReference>
<protein>
    <recommendedName>
        <fullName evidence="4">Lectin-like protein BA14k</fullName>
    </recommendedName>
</protein>
<evidence type="ECO:0000256" key="1">
    <source>
        <dbReference type="SAM" id="SignalP"/>
    </source>
</evidence>
<gene>
    <name evidence="2" type="ORF">B2M20_12995</name>
</gene>
<feature type="chain" id="PRO_5012076096" description="Lectin-like protein BA14k" evidence="1">
    <location>
        <begin position="28"/>
        <end position="90"/>
    </location>
</feature>
<evidence type="ECO:0008006" key="4">
    <source>
        <dbReference type="Google" id="ProtNLM"/>
    </source>
</evidence>
<keyword evidence="3" id="KW-1185">Reference proteome</keyword>
<keyword evidence="1" id="KW-0732">Signal</keyword>
<proteinExistence type="predicted"/>
<evidence type="ECO:0000313" key="3">
    <source>
        <dbReference type="Proteomes" id="UP000189940"/>
    </source>
</evidence>
<dbReference type="RefSeq" id="WP_079447467.1">
    <property type="nucleotide sequence ID" value="NZ_MWPQ01000049.1"/>
</dbReference>
<reference evidence="2 3" key="1">
    <citation type="submission" date="2017-02" db="EMBL/GenBank/DDBJ databases">
        <title>Genome sequence of the nitrite-oxidizing bacterium Nitrobacter vulgaris strain Ab1.</title>
        <authorList>
            <person name="Mellbye B.L."/>
            <person name="Davis E.W."/>
            <person name="Spieck E."/>
            <person name="Chang J.H."/>
            <person name="Bottomley P.J."/>
            <person name="Sayavedra-Soto L.A."/>
        </authorList>
    </citation>
    <scope>NUCLEOTIDE SEQUENCE [LARGE SCALE GENOMIC DNA]</scope>
    <source>
        <strain evidence="2 3">Ab1</strain>
    </source>
</reference>
<accession>A0A1V4HW42</accession>
<organism evidence="2 3">
    <name type="scientific">Nitrobacter vulgaris</name>
    <dbReference type="NCBI Taxonomy" id="29421"/>
    <lineage>
        <taxon>Bacteria</taxon>
        <taxon>Pseudomonadati</taxon>
        <taxon>Pseudomonadota</taxon>
        <taxon>Alphaproteobacteria</taxon>
        <taxon>Hyphomicrobiales</taxon>
        <taxon>Nitrobacteraceae</taxon>
        <taxon>Nitrobacter</taxon>
    </lineage>
</organism>
<evidence type="ECO:0000313" key="2">
    <source>
        <dbReference type="EMBL" id="OPH82099.1"/>
    </source>
</evidence>
<comment type="caution">
    <text evidence="2">The sequence shown here is derived from an EMBL/GenBank/DDBJ whole genome shotgun (WGS) entry which is preliminary data.</text>
</comment>
<dbReference type="EMBL" id="MWPQ01000049">
    <property type="protein sequence ID" value="OPH82099.1"/>
    <property type="molecule type" value="Genomic_DNA"/>
</dbReference>
<sequence>MILFNILPARILAAVVVSMAISTSAGAGHRHHKHHHHTHPSAETDIYLHNYGPAVTPDQPFAYYDGPISVHCNQGAATYRGQDGRPHPCN</sequence>
<name>A0A1V4HW42_NITVU</name>
<feature type="signal peptide" evidence="1">
    <location>
        <begin position="1"/>
        <end position="27"/>
    </location>
</feature>